<dbReference type="PANTHER" id="PTHR44229">
    <property type="entry name" value="15-HYDROXYPROSTAGLANDIN DEHYDROGENASE [NAD(+)]"/>
    <property type="match status" value="1"/>
</dbReference>
<evidence type="ECO:0000313" key="23">
    <source>
        <dbReference type="Proteomes" id="UP000807504"/>
    </source>
</evidence>
<evidence type="ECO:0000256" key="19">
    <source>
        <dbReference type="ARBA" id="ARBA00048921"/>
    </source>
</evidence>
<evidence type="ECO:0000256" key="18">
    <source>
        <dbReference type="ARBA" id="ARBA00048739"/>
    </source>
</evidence>
<comment type="catalytic activity">
    <reaction evidence="12">
        <text>15-oxo-(5S,6R)-dihydroxy-(7E,9E,11Z)-eicosatrienoate + NADH + H(+) = (5S,6R,15S)-trihydroxy-(7E,9E,11Z)-eicosatrienoate + NAD(+)</text>
        <dbReference type="Rhea" id="RHEA:41596"/>
        <dbReference type="ChEBI" id="CHEBI:15378"/>
        <dbReference type="ChEBI" id="CHEBI:57540"/>
        <dbReference type="ChEBI" id="CHEBI:57945"/>
        <dbReference type="ChEBI" id="CHEBI:78325"/>
        <dbReference type="ChEBI" id="CHEBI:78329"/>
    </reaction>
    <physiologicalReaction direction="left-to-right" evidence="12">
        <dbReference type="Rhea" id="RHEA:41597"/>
    </physiologicalReaction>
</comment>
<evidence type="ECO:0000256" key="6">
    <source>
        <dbReference type="ARBA" id="ARBA00041812"/>
    </source>
</evidence>
<evidence type="ECO:0000256" key="12">
    <source>
        <dbReference type="ARBA" id="ARBA00048140"/>
    </source>
</evidence>
<evidence type="ECO:0000256" key="15">
    <source>
        <dbReference type="ARBA" id="ARBA00048393"/>
    </source>
</evidence>
<dbReference type="GO" id="GO:0047034">
    <property type="term" value="F:15-hydroxyicosatetraenoate dehydrogenase activity"/>
    <property type="evidence" value="ECO:0007669"/>
    <property type="project" value="UniProtKB-EC"/>
</dbReference>
<proteinExistence type="inferred from homology"/>
<evidence type="ECO:0000256" key="20">
    <source>
        <dbReference type="ARBA" id="ARBA00049151"/>
    </source>
</evidence>
<gene>
    <name evidence="22" type="ORF">HNY73_012230</name>
</gene>
<comment type="catalytic activity">
    <reaction evidence="11">
        <text>14-hydroxy-(4Z,7Z,10Z,12E,16Z,19Z)-docosahexaenoate + NAD(+) = 14-oxo-(4Z,7Z,10Z,12E,16Z,19Z)-docosahexaenoate + NADH + H(+)</text>
        <dbReference type="Rhea" id="RHEA:48952"/>
        <dbReference type="ChEBI" id="CHEBI:15378"/>
        <dbReference type="ChEBI" id="CHEBI:57540"/>
        <dbReference type="ChEBI" id="CHEBI:57945"/>
        <dbReference type="ChEBI" id="CHEBI:90866"/>
        <dbReference type="ChEBI" id="CHEBI:90867"/>
    </reaction>
    <physiologicalReaction direction="left-to-right" evidence="11">
        <dbReference type="Rhea" id="RHEA:48953"/>
    </physiologicalReaction>
</comment>
<protein>
    <recommendedName>
        <fullName evidence="5">15-hydroxyprostaglandin dehydrogenase [NAD(+)]</fullName>
        <ecNumber evidence="3">1.1.1.141</ecNumber>
        <ecNumber evidence="4">1.1.1.232</ecNumber>
    </recommendedName>
    <alternativeName>
        <fullName evidence="7">Eicosanoid/docosanoid dehydrogenase [NAD(+)]</fullName>
    </alternativeName>
    <alternativeName>
        <fullName evidence="6">Prostaglandin dehydrogenase 1</fullName>
    </alternativeName>
</protein>
<evidence type="ECO:0000256" key="17">
    <source>
        <dbReference type="ARBA" id="ARBA00048611"/>
    </source>
</evidence>
<organism evidence="22 23">
    <name type="scientific">Argiope bruennichi</name>
    <name type="common">Wasp spider</name>
    <name type="synonym">Aranea bruennichi</name>
    <dbReference type="NCBI Taxonomy" id="94029"/>
    <lineage>
        <taxon>Eukaryota</taxon>
        <taxon>Metazoa</taxon>
        <taxon>Ecdysozoa</taxon>
        <taxon>Arthropoda</taxon>
        <taxon>Chelicerata</taxon>
        <taxon>Arachnida</taxon>
        <taxon>Araneae</taxon>
        <taxon>Araneomorphae</taxon>
        <taxon>Entelegynae</taxon>
        <taxon>Araneoidea</taxon>
        <taxon>Araneidae</taxon>
        <taxon>Argiope</taxon>
    </lineage>
</organism>
<dbReference type="InterPro" id="IPR036291">
    <property type="entry name" value="NAD(P)-bd_dom_sf"/>
</dbReference>
<evidence type="ECO:0000256" key="2">
    <source>
        <dbReference type="ARBA" id="ARBA00023002"/>
    </source>
</evidence>
<dbReference type="Proteomes" id="UP000807504">
    <property type="component" value="Unassembled WGS sequence"/>
</dbReference>
<dbReference type="PRINTS" id="PR00081">
    <property type="entry name" value="GDHRDH"/>
</dbReference>
<comment type="catalytic activity">
    <reaction evidence="18">
        <text>prostaglandin E2 + NAD(+) = 15-oxoprostaglandin E2 + NADH + H(+)</text>
        <dbReference type="Rhea" id="RHEA:11876"/>
        <dbReference type="ChEBI" id="CHEBI:15378"/>
        <dbReference type="ChEBI" id="CHEBI:57400"/>
        <dbReference type="ChEBI" id="CHEBI:57540"/>
        <dbReference type="ChEBI" id="CHEBI:57945"/>
        <dbReference type="ChEBI" id="CHEBI:606564"/>
        <dbReference type="EC" id="1.1.1.141"/>
    </reaction>
    <physiologicalReaction direction="left-to-right" evidence="18">
        <dbReference type="Rhea" id="RHEA:11877"/>
    </physiologicalReaction>
</comment>
<keyword evidence="2" id="KW-0560">Oxidoreductase</keyword>
<evidence type="ECO:0000256" key="5">
    <source>
        <dbReference type="ARBA" id="ARBA00040276"/>
    </source>
</evidence>
<comment type="catalytic activity">
    <reaction evidence="19">
        <text>resolvin D2 + NAD(+) = 16-oxoresolvin D2 + NADH + H(+)</text>
        <dbReference type="Rhea" id="RHEA:53588"/>
        <dbReference type="ChEBI" id="CHEBI:15378"/>
        <dbReference type="ChEBI" id="CHEBI:57540"/>
        <dbReference type="ChEBI" id="CHEBI:57945"/>
        <dbReference type="ChEBI" id="CHEBI:133367"/>
        <dbReference type="ChEBI" id="CHEBI:137498"/>
    </reaction>
    <physiologicalReaction direction="left-to-right" evidence="19">
        <dbReference type="Rhea" id="RHEA:53589"/>
    </physiologicalReaction>
</comment>
<comment type="similarity">
    <text evidence="1">Belongs to the short-chain dehydrogenases/reductases (SDR) family.</text>
</comment>
<comment type="function">
    <text evidence="8">Catalyzes the NAD-dependent dehydrogenation (oxidation) of a broad array of hydroxylated polyunsaturated fatty acids (mainly eicosanoids and docosanoids, including prostaglandins, lipoxins and resolvins), yielding their corresponding keto (oxo) metabolites. Decreases the levels of the pro-proliferative prostaglandins such as prostaglandin E2 (whose activity is increased in cancer because of an increase in the expression of cyclooxygenase 2) and generates oxo-fatty acid products that can profoundly influence cell function by abrogating pro-inflammatory cytokine expression. Converts resolvins E1, D1 and D2 to their oxo products, which represents a mode of resolvin inactivation. Resolvin E1 plays important roles during the resolution phase of acute inflammation, while resolvins D1 and D2 have a unique role in obesity-induced adipose inflammation.</text>
</comment>
<dbReference type="AlphaFoldDB" id="A0A8T0EWC0"/>
<comment type="catalytic activity">
    <reaction evidence="21">
        <text>resolvin E1 + NAD(+) = 18-oxo-resolvin E1 + NADH + H(+)</text>
        <dbReference type="Rhea" id="RHEA:49244"/>
        <dbReference type="ChEBI" id="CHEBI:15378"/>
        <dbReference type="ChEBI" id="CHEBI:57540"/>
        <dbReference type="ChEBI" id="CHEBI:57945"/>
        <dbReference type="ChEBI" id="CHEBI:91000"/>
        <dbReference type="ChEBI" id="CHEBI:91001"/>
    </reaction>
    <physiologicalReaction direction="left-to-right" evidence="21">
        <dbReference type="Rhea" id="RHEA:49245"/>
    </physiologicalReaction>
</comment>
<evidence type="ECO:0000256" key="4">
    <source>
        <dbReference type="ARBA" id="ARBA00039060"/>
    </source>
</evidence>
<dbReference type="GO" id="GO:0016404">
    <property type="term" value="F:15-hydroxyprostaglandin dehydrogenase (NAD+) activity"/>
    <property type="evidence" value="ECO:0007669"/>
    <property type="project" value="UniProtKB-EC"/>
</dbReference>
<comment type="catalytic activity">
    <reaction evidence="20">
        <text>(15S)-hydroxy-(5Z,8Z,11Z,13E)-eicosatetraenoate + NAD(+) = 15-oxo-(5Z,8Z,11Z,13E)-eicosatetraenoate + NADH + H(+)</text>
        <dbReference type="Rhea" id="RHEA:23260"/>
        <dbReference type="ChEBI" id="CHEBI:15378"/>
        <dbReference type="ChEBI" id="CHEBI:57409"/>
        <dbReference type="ChEBI" id="CHEBI:57410"/>
        <dbReference type="ChEBI" id="CHEBI:57540"/>
        <dbReference type="ChEBI" id="CHEBI:57945"/>
        <dbReference type="EC" id="1.1.1.232"/>
    </reaction>
    <physiologicalReaction direction="left-to-right" evidence="20">
        <dbReference type="Rhea" id="RHEA:23261"/>
    </physiologicalReaction>
</comment>
<evidence type="ECO:0000313" key="22">
    <source>
        <dbReference type="EMBL" id="KAF8781887.1"/>
    </source>
</evidence>
<dbReference type="EC" id="1.1.1.141" evidence="3"/>
<sequence>MSDSPVAIVTGGAQGLGAAICIELLKKGYRVCAVDIQGEKAEEFAKQQQLVYGKENIIAAHCDVSKESDYARVFEETIKTFKRVDALINNAGILLESNPRRTIDVNLMPLHFDKDGVVFACVAPHMIDTDILKSVNKTLVPDYDISKVHSHILMRPEFVAKGFMKVLEDRINGSTLIVIPGEYRYIEVFEETLKHFKRVDVLVNNAGIILPTDLQEYIQVNLLPFYYEKDEVLFASLCPYVDAKTMKAINKACKLELNSSSGSDKLSPEYAAKGVLKLLEDKINGSTLLVVPNGYHYYEPID</sequence>
<evidence type="ECO:0000256" key="3">
    <source>
        <dbReference type="ARBA" id="ARBA00038968"/>
    </source>
</evidence>
<comment type="caution">
    <text evidence="22">The sequence shown here is derived from an EMBL/GenBank/DDBJ whole genome shotgun (WGS) entry which is preliminary data.</text>
</comment>
<evidence type="ECO:0000256" key="10">
    <source>
        <dbReference type="ARBA" id="ARBA00047672"/>
    </source>
</evidence>
<dbReference type="PANTHER" id="PTHR44229:SF4">
    <property type="entry name" value="15-HYDROXYPROSTAGLANDIN DEHYDROGENASE [NAD(+)]"/>
    <property type="match status" value="1"/>
</dbReference>
<evidence type="ECO:0000256" key="9">
    <source>
        <dbReference type="ARBA" id="ARBA00047325"/>
    </source>
</evidence>
<evidence type="ECO:0000256" key="13">
    <source>
        <dbReference type="ARBA" id="ARBA00048144"/>
    </source>
</evidence>
<name>A0A8T0EWC0_ARGBR</name>
<evidence type="ECO:0000256" key="7">
    <source>
        <dbReference type="ARBA" id="ARBA00042026"/>
    </source>
</evidence>
<comment type="catalytic activity">
    <reaction evidence="10">
        <text>resolvin D1 + NAD(+) = 8-oxoresolvin D1 + NADH + H(+)</text>
        <dbReference type="Rhea" id="RHEA:50124"/>
        <dbReference type="ChEBI" id="CHEBI:15378"/>
        <dbReference type="ChEBI" id="CHEBI:57540"/>
        <dbReference type="ChEBI" id="CHEBI:57945"/>
        <dbReference type="ChEBI" id="CHEBI:132079"/>
        <dbReference type="ChEBI" id="CHEBI:132080"/>
    </reaction>
    <physiologicalReaction direction="left-to-right" evidence="10">
        <dbReference type="Rhea" id="RHEA:50125"/>
    </physiologicalReaction>
</comment>
<reference evidence="22" key="2">
    <citation type="submission" date="2020-06" db="EMBL/GenBank/DDBJ databases">
        <authorList>
            <person name="Sheffer M."/>
        </authorList>
    </citation>
    <scope>NUCLEOTIDE SEQUENCE</scope>
</reference>
<evidence type="ECO:0000256" key="11">
    <source>
        <dbReference type="ARBA" id="ARBA00048008"/>
    </source>
</evidence>
<comment type="catalytic activity">
    <reaction evidence="13">
        <text>(11R)-hydroxy-(5Z,8Z,12E,14Z)-eicosatetraenoate + NAD(+) = 11-oxo-(5Z,8Z,12E,14Z)-eicosatetraenoate + NADH + H(+)</text>
        <dbReference type="Rhea" id="RHEA:48640"/>
        <dbReference type="ChEBI" id="CHEBI:15378"/>
        <dbReference type="ChEBI" id="CHEBI:57540"/>
        <dbReference type="ChEBI" id="CHEBI:57945"/>
        <dbReference type="ChEBI" id="CHEBI:78836"/>
        <dbReference type="ChEBI" id="CHEBI:90697"/>
    </reaction>
    <physiologicalReaction direction="left-to-right" evidence="13">
        <dbReference type="Rhea" id="RHEA:48641"/>
    </physiologicalReaction>
</comment>
<evidence type="ECO:0000256" key="16">
    <source>
        <dbReference type="ARBA" id="ARBA00048535"/>
    </source>
</evidence>
<dbReference type="GO" id="GO:0005737">
    <property type="term" value="C:cytoplasm"/>
    <property type="evidence" value="ECO:0007669"/>
    <property type="project" value="TreeGrafter"/>
</dbReference>
<comment type="catalytic activity">
    <reaction evidence="14">
        <text>resolvin D1 + NAD(+) = 17-oxoresolvin D1 + NADH + H(+)</text>
        <dbReference type="Rhea" id="RHEA:50128"/>
        <dbReference type="ChEBI" id="CHEBI:15378"/>
        <dbReference type="ChEBI" id="CHEBI:57540"/>
        <dbReference type="ChEBI" id="CHEBI:57945"/>
        <dbReference type="ChEBI" id="CHEBI:132079"/>
        <dbReference type="ChEBI" id="CHEBI:132081"/>
    </reaction>
    <physiologicalReaction direction="left-to-right" evidence="14">
        <dbReference type="Rhea" id="RHEA:50129"/>
    </physiologicalReaction>
</comment>
<comment type="catalytic activity">
    <reaction evidence="16">
        <text>lipoxin A4 + NAD(+) = 15-oxo-(5S,6R)-dihydroxy-(7E,9E,11Z,13E)-eicosatetraenoate + NADH + H(+)</text>
        <dbReference type="Rhea" id="RHEA:41572"/>
        <dbReference type="ChEBI" id="CHEBI:15378"/>
        <dbReference type="ChEBI" id="CHEBI:57540"/>
        <dbReference type="ChEBI" id="CHEBI:57945"/>
        <dbReference type="ChEBI" id="CHEBI:67026"/>
        <dbReference type="ChEBI" id="CHEBI:78311"/>
    </reaction>
    <physiologicalReaction direction="left-to-right" evidence="16">
        <dbReference type="Rhea" id="RHEA:41573"/>
    </physiologicalReaction>
</comment>
<dbReference type="Gene3D" id="3.40.50.720">
    <property type="entry name" value="NAD(P)-binding Rossmann-like Domain"/>
    <property type="match status" value="2"/>
</dbReference>
<evidence type="ECO:0000256" key="1">
    <source>
        <dbReference type="ARBA" id="ARBA00006484"/>
    </source>
</evidence>
<comment type="catalytic activity">
    <reaction evidence="15">
        <text>resolvin D2 + NAD(+) = 7-oxoresolvin D2 + NADH + H(+)</text>
        <dbReference type="Rhea" id="RHEA:53584"/>
        <dbReference type="ChEBI" id="CHEBI:15378"/>
        <dbReference type="ChEBI" id="CHEBI:57540"/>
        <dbReference type="ChEBI" id="CHEBI:57945"/>
        <dbReference type="ChEBI" id="CHEBI:133367"/>
        <dbReference type="ChEBI" id="CHEBI:137497"/>
    </reaction>
    <physiologicalReaction direction="left-to-right" evidence="15">
        <dbReference type="Rhea" id="RHEA:53585"/>
    </physiologicalReaction>
</comment>
<keyword evidence="23" id="KW-1185">Reference proteome</keyword>
<accession>A0A8T0EWC0</accession>
<reference evidence="22" key="1">
    <citation type="journal article" date="2020" name="bioRxiv">
        <title>Chromosome-level reference genome of the European wasp spider Argiope bruennichi: a resource for studies on range expansion and evolutionary adaptation.</title>
        <authorList>
            <person name="Sheffer M.M."/>
            <person name="Hoppe A."/>
            <person name="Krehenwinkel H."/>
            <person name="Uhl G."/>
            <person name="Kuss A.W."/>
            <person name="Jensen L."/>
            <person name="Jensen C."/>
            <person name="Gillespie R.G."/>
            <person name="Hoff K.J."/>
            <person name="Prost S."/>
        </authorList>
    </citation>
    <scope>NUCLEOTIDE SEQUENCE</scope>
</reference>
<evidence type="ECO:0000256" key="21">
    <source>
        <dbReference type="ARBA" id="ARBA00049188"/>
    </source>
</evidence>
<dbReference type="InterPro" id="IPR002347">
    <property type="entry name" value="SDR_fam"/>
</dbReference>
<dbReference type="EC" id="1.1.1.232" evidence="4"/>
<dbReference type="EMBL" id="JABXBU010001863">
    <property type="protein sequence ID" value="KAF8781887.1"/>
    <property type="molecule type" value="Genomic_DNA"/>
</dbReference>
<evidence type="ECO:0000256" key="14">
    <source>
        <dbReference type="ARBA" id="ARBA00048170"/>
    </source>
</evidence>
<comment type="catalytic activity">
    <reaction evidence="17">
        <text>prostaglandin A1 + NAD(+) = 15-oxo-prostaglandin A1 + NADH + H(+)</text>
        <dbReference type="Rhea" id="RHEA:41263"/>
        <dbReference type="ChEBI" id="CHEBI:15378"/>
        <dbReference type="ChEBI" id="CHEBI:57398"/>
        <dbReference type="ChEBI" id="CHEBI:57540"/>
        <dbReference type="ChEBI" id="CHEBI:57945"/>
        <dbReference type="ChEBI" id="CHEBI:85072"/>
    </reaction>
    <physiologicalReaction direction="left-to-right" evidence="17">
        <dbReference type="Rhea" id="RHEA:41264"/>
    </physiologicalReaction>
</comment>
<dbReference type="Pfam" id="PF00106">
    <property type="entry name" value="adh_short"/>
    <property type="match status" value="1"/>
</dbReference>
<comment type="catalytic activity">
    <reaction evidence="9">
        <text>prostaglandin E1 + NAD(+) = 15-oxoprostaglandin E1 + NADH + H(+)</text>
        <dbReference type="Rhea" id="RHEA:16477"/>
        <dbReference type="ChEBI" id="CHEBI:15378"/>
        <dbReference type="ChEBI" id="CHEBI:57397"/>
        <dbReference type="ChEBI" id="CHEBI:57401"/>
        <dbReference type="ChEBI" id="CHEBI:57540"/>
        <dbReference type="ChEBI" id="CHEBI:57945"/>
    </reaction>
    <physiologicalReaction direction="left-to-right" evidence="9">
        <dbReference type="Rhea" id="RHEA:16478"/>
    </physiologicalReaction>
</comment>
<dbReference type="SUPFAM" id="SSF51735">
    <property type="entry name" value="NAD(P)-binding Rossmann-fold domains"/>
    <property type="match status" value="2"/>
</dbReference>
<evidence type="ECO:0000256" key="8">
    <source>
        <dbReference type="ARBA" id="ARBA00045705"/>
    </source>
</evidence>